<evidence type="ECO:0000256" key="9">
    <source>
        <dbReference type="ARBA" id="ARBA00022989"/>
    </source>
</evidence>
<evidence type="ECO:0000256" key="12">
    <source>
        <dbReference type="SAM" id="Phobius"/>
    </source>
</evidence>
<evidence type="ECO:0000313" key="15">
    <source>
        <dbReference type="EMBL" id="CAB4578995.1"/>
    </source>
</evidence>
<keyword evidence="9 12" id="KW-1133">Transmembrane helix</keyword>
<dbReference type="CDD" id="cd07343">
    <property type="entry name" value="M48A_Zmpste24p_like"/>
    <property type="match status" value="1"/>
</dbReference>
<evidence type="ECO:0000256" key="1">
    <source>
        <dbReference type="ARBA" id="ARBA00001947"/>
    </source>
</evidence>
<dbReference type="AlphaFoldDB" id="A0A6J6EU84"/>
<organism evidence="15">
    <name type="scientific">freshwater metagenome</name>
    <dbReference type="NCBI Taxonomy" id="449393"/>
    <lineage>
        <taxon>unclassified sequences</taxon>
        <taxon>metagenomes</taxon>
        <taxon>ecological metagenomes</taxon>
    </lineage>
</organism>
<evidence type="ECO:0000259" key="13">
    <source>
        <dbReference type="Pfam" id="PF01435"/>
    </source>
</evidence>
<feature type="transmembrane region" description="Helical" evidence="12">
    <location>
        <begin position="173"/>
        <end position="193"/>
    </location>
</feature>
<protein>
    <submittedName>
        <fullName evidence="15">Unannotated protein</fullName>
    </submittedName>
</protein>
<dbReference type="Gene3D" id="3.30.2010.10">
    <property type="entry name" value="Metalloproteases ('zincins'), catalytic domain"/>
    <property type="match status" value="1"/>
</dbReference>
<evidence type="ECO:0000256" key="2">
    <source>
        <dbReference type="ARBA" id="ARBA00004477"/>
    </source>
</evidence>
<feature type="transmembrane region" description="Helical" evidence="12">
    <location>
        <begin position="146"/>
        <end position="167"/>
    </location>
</feature>
<sequence>MTAEILLAIMVALVLLNFMLDSMLDYLNDRSARFSKEPRIAEFYDQNEYQKSTSYSHEKYRFGVIDSTLSVIITVAALTLGWFAFLDDLIRDYLANELFISLGFIAILSLISSIVNLPFGLYFTFKIEAKYGFNKTTLRTFMTDRVKGAVLSLAIGGPLLAAIIFVYQQFPDWFWLIGWALVSAFSLLSFMFGTKLFLPLFNKLQPVPDGELRDEIERYCKSQGYAMSKLYVMDGSRRSTKANAFFSGMGRTKTIVLFDTLIEKLTTPQITAVLAHEIGHYKRKHTLTMFLLSNLQTFALFALLGWLLGNPILSEALGASVSSFHIGILAFFLLFSPISLILGLIDNALSRRNEFEADKFALDTYPNSSEHLRDALKKISTDSLANLTPHPWYVKVHYTHPPILQRLAKLS</sequence>
<dbReference type="InterPro" id="IPR027057">
    <property type="entry name" value="CAXX_Prtase_1"/>
</dbReference>
<evidence type="ECO:0000256" key="11">
    <source>
        <dbReference type="ARBA" id="ARBA00023136"/>
    </source>
</evidence>
<feature type="transmembrane region" description="Helical" evidence="12">
    <location>
        <begin position="287"/>
        <end position="309"/>
    </location>
</feature>
<feature type="transmembrane region" description="Helical" evidence="12">
    <location>
        <begin position="321"/>
        <end position="345"/>
    </location>
</feature>
<name>A0A6J6EU84_9ZZZZ</name>
<keyword evidence="10" id="KW-0482">Metalloprotease</keyword>
<dbReference type="InterPro" id="IPR001915">
    <property type="entry name" value="Peptidase_M48"/>
</dbReference>
<dbReference type="InterPro" id="IPR032456">
    <property type="entry name" value="Peptidase_M48_N"/>
</dbReference>
<dbReference type="PANTHER" id="PTHR10120">
    <property type="entry name" value="CAAX PRENYL PROTEASE 1"/>
    <property type="match status" value="1"/>
</dbReference>
<dbReference type="GO" id="GO:0071586">
    <property type="term" value="P:CAAX-box protein processing"/>
    <property type="evidence" value="ECO:0007669"/>
    <property type="project" value="InterPro"/>
</dbReference>
<feature type="transmembrane region" description="Helical" evidence="12">
    <location>
        <begin position="6"/>
        <end position="27"/>
    </location>
</feature>
<comment type="subcellular location">
    <subcellularLocation>
        <location evidence="2">Endoplasmic reticulum membrane</location>
        <topology evidence="2">Multi-pass membrane protein</topology>
    </subcellularLocation>
</comment>
<dbReference type="GO" id="GO:0046872">
    <property type="term" value="F:metal ion binding"/>
    <property type="evidence" value="ECO:0007669"/>
    <property type="project" value="UniProtKB-KW"/>
</dbReference>
<gene>
    <name evidence="15" type="ORF">UFOPK1726_00768</name>
</gene>
<evidence type="ECO:0000256" key="3">
    <source>
        <dbReference type="ARBA" id="ARBA00022670"/>
    </source>
</evidence>
<feature type="domain" description="Peptidase M48" evidence="13">
    <location>
        <begin position="208"/>
        <end position="410"/>
    </location>
</feature>
<feature type="domain" description="CAAX prenyl protease 1 N-terminal" evidence="14">
    <location>
        <begin position="39"/>
        <end position="203"/>
    </location>
</feature>
<dbReference type="Pfam" id="PF01435">
    <property type="entry name" value="Peptidase_M48"/>
    <property type="match status" value="1"/>
</dbReference>
<dbReference type="Pfam" id="PF16491">
    <property type="entry name" value="Peptidase_M48_N"/>
    <property type="match status" value="1"/>
</dbReference>
<evidence type="ECO:0000256" key="6">
    <source>
        <dbReference type="ARBA" id="ARBA00022801"/>
    </source>
</evidence>
<keyword evidence="7" id="KW-0256">Endoplasmic reticulum</keyword>
<dbReference type="FunFam" id="3.30.2010.10:FF:000002">
    <property type="entry name" value="CAAX prenyl protease"/>
    <property type="match status" value="1"/>
</dbReference>
<keyword evidence="5" id="KW-0479">Metal-binding</keyword>
<evidence type="ECO:0000256" key="8">
    <source>
        <dbReference type="ARBA" id="ARBA00022833"/>
    </source>
</evidence>
<reference evidence="15" key="1">
    <citation type="submission" date="2020-05" db="EMBL/GenBank/DDBJ databases">
        <authorList>
            <person name="Chiriac C."/>
            <person name="Salcher M."/>
            <person name="Ghai R."/>
            <person name="Kavagutti S V."/>
        </authorList>
    </citation>
    <scope>NUCLEOTIDE SEQUENCE</scope>
</reference>
<dbReference type="EMBL" id="CAEZTT010000084">
    <property type="protein sequence ID" value="CAB4578995.1"/>
    <property type="molecule type" value="Genomic_DNA"/>
</dbReference>
<dbReference type="GO" id="GO:0005789">
    <property type="term" value="C:endoplasmic reticulum membrane"/>
    <property type="evidence" value="ECO:0007669"/>
    <property type="project" value="UniProtKB-SubCell"/>
</dbReference>
<accession>A0A6J6EU84</accession>
<evidence type="ECO:0000256" key="4">
    <source>
        <dbReference type="ARBA" id="ARBA00022692"/>
    </source>
</evidence>
<keyword evidence="11 12" id="KW-0472">Membrane</keyword>
<keyword evidence="8" id="KW-0862">Zinc</keyword>
<dbReference type="GO" id="GO:0004222">
    <property type="term" value="F:metalloendopeptidase activity"/>
    <property type="evidence" value="ECO:0007669"/>
    <property type="project" value="InterPro"/>
</dbReference>
<comment type="cofactor">
    <cofactor evidence="1">
        <name>Zn(2+)</name>
        <dbReference type="ChEBI" id="CHEBI:29105"/>
    </cofactor>
</comment>
<keyword evidence="3" id="KW-0645">Protease</keyword>
<evidence type="ECO:0000259" key="14">
    <source>
        <dbReference type="Pfam" id="PF16491"/>
    </source>
</evidence>
<evidence type="ECO:0000256" key="10">
    <source>
        <dbReference type="ARBA" id="ARBA00023049"/>
    </source>
</evidence>
<keyword evidence="6" id="KW-0378">Hydrolase</keyword>
<feature type="transmembrane region" description="Helical" evidence="12">
    <location>
        <begin position="98"/>
        <end position="125"/>
    </location>
</feature>
<feature type="transmembrane region" description="Helical" evidence="12">
    <location>
        <begin position="64"/>
        <end position="86"/>
    </location>
</feature>
<evidence type="ECO:0000256" key="7">
    <source>
        <dbReference type="ARBA" id="ARBA00022824"/>
    </source>
</evidence>
<evidence type="ECO:0000256" key="5">
    <source>
        <dbReference type="ARBA" id="ARBA00022723"/>
    </source>
</evidence>
<proteinExistence type="predicted"/>
<keyword evidence="4 12" id="KW-0812">Transmembrane</keyword>